<feature type="chain" id="PRO_5022059981" description="Outer membrane protein with beta-barrel domain" evidence="1">
    <location>
        <begin position="25"/>
        <end position="197"/>
    </location>
</feature>
<keyword evidence="1" id="KW-0732">Signal</keyword>
<dbReference type="AlphaFoldDB" id="A0A562ST34"/>
<protein>
    <recommendedName>
        <fullName evidence="4">Outer membrane protein with beta-barrel domain</fullName>
    </recommendedName>
</protein>
<keyword evidence="3" id="KW-1185">Reference proteome</keyword>
<comment type="caution">
    <text evidence="2">The sequence shown here is derived from an EMBL/GenBank/DDBJ whole genome shotgun (WGS) entry which is preliminary data.</text>
</comment>
<reference evidence="2 3" key="1">
    <citation type="journal article" date="2013" name="Stand. Genomic Sci.">
        <title>Genomic Encyclopedia of Type Strains, Phase I: The one thousand microbial genomes (KMG-I) project.</title>
        <authorList>
            <person name="Kyrpides N.C."/>
            <person name="Woyke T."/>
            <person name="Eisen J.A."/>
            <person name="Garrity G."/>
            <person name="Lilburn T.G."/>
            <person name="Beck B.J."/>
            <person name="Whitman W.B."/>
            <person name="Hugenholtz P."/>
            <person name="Klenk H.P."/>
        </authorList>
    </citation>
    <scope>NUCLEOTIDE SEQUENCE [LARGE SCALE GENOMIC DNA]</scope>
    <source>
        <strain evidence="2 3">DSM 13484</strain>
    </source>
</reference>
<proteinExistence type="predicted"/>
<name>A0A562ST34_CHIJA</name>
<evidence type="ECO:0000313" key="2">
    <source>
        <dbReference type="EMBL" id="TWI84411.1"/>
    </source>
</evidence>
<dbReference type="RefSeq" id="WP_145718048.1">
    <property type="nucleotide sequence ID" value="NZ_BAAAFY010000002.1"/>
</dbReference>
<gene>
    <name evidence="2" type="ORF">LX66_4778</name>
</gene>
<sequence length="197" mass="20966">MKKTIKTGMLGLALLTGVAFTTQAQTTDHPSSNDKDGRCPAILLSVGPEANLPLGDFKDVYDWSIGGSVQGDFAILKRDLYATVNAGYANFFAKDDVMGISPNDLQIIPVKAGLKYYPVSNFYVQAQAGAAFLANKSDVGADKSAVFAYTPQVGYLFHLGNGSHLDAGIKFEGYSKFADGGKSNNFLGLRVAYAFGL</sequence>
<organism evidence="2 3">
    <name type="scientific">Chitinophaga japonensis</name>
    <name type="common">Flexibacter japonensis</name>
    <dbReference type="NCBI Taxonomy" id="104662"/>
    <lineage>
        <taxon>Bacteria</taxon>
        <taxon>Pseudomonadati</taxon>
        <taxon>Bacteroidota</taxon>
        <taxon>Chitinophagia</taxon>
        <taxon>Chitinophagales</taxon>
        <taxon>Chitinophagaceae</taxon>
        <taxon>Chitinophaga</taxon>
    </lineage>
</organism>
<evidence type="ECO:0000313" key="3">
    <source>
        <dbReference type="Proteomes" id="UP000316778"/>
    </source>
</evidence>
<evidence type="ECO:0000256" key="1">
    <source>
        <dbReference type="SAM" id="SignalP"/>
    </source>
</evidence>
<dbReference type="EMBL" id="VLLG01000005">
    <property type="protein sequence ID" value="TWI84411.1"/>
    <property type="molecule type" value="Genomic_DNA"/>
</dbReference>
<dbReference type="OrthoDB" id="657299at2"/>
<dbReference type="Proteomes" id="UP000316778">
    <property type="component" value="Unassembled WGS sequence"/>
</dbReference>
<feature type="signal peptide" evidence="1">
    <location>
        <begin position="1"/>
        <end position="24"/>
    </location>
</feature>
<accession>A0A562ST34</accession>
<evidence type="ECO:0008006" key="4">
    <source>
        <dbReference type="Google" id="ProtNLM"/>
    </source>
</evidence>